<proteinExistence type="predicted"/>
<dbReference type="Proteomes" id="UP000254332">
    <property type="component" value="Unassembled WGS sequence"/>
</dbReference>
<evidence type="ECO:0000256" key="1">
    <source>
        <dbReference type="SAM" id="SignalP"/>
    </source>
</evidence>
<evidence type="ECO:0000313" key="2">
    <source>
        <dbReference type="EMBL" id="SUG27787.1"/>
    </source>
</evidence>
<evidence type="ECO:0008006" key="4">
    <source>
        <dbReference type="Google" id="ProtNLM"/>
    </source>
</evidence>
<feature type="chain" id="PRO_5016806002" description="Lipoprotein" evidence="1">
    <location>
        <begin position="24"/>
        <end position="86"/>
    </location>
</feature>
<protein>
    <recommendedName>
        <fullName evidence="4">Lipoprotein</fullName>
    </recommendedName>
</protein>
<keyword evidence="1" id="KW-0732">Signal</keyword>
<name>A0A379SEF8_SALER</name>
<reference evidence="2 3" key="1">
    <citation type="submission" date="2018-06" db="EMBL/GenBank/DDBJ databases">
        <authorList>
            <consortium name="Pathogen Informatics"/>
            <person name="Doyle S."/>
        </authorList>
    </citation>
    <scope>NUCLEOTIDE SEQUENCE [LARGE SCALE GENOMIC DNA]</scope>
    <source>
        <strain evidence="2 3">NCTC10718</strain>
    </source>
</reference>
<sequence>MKRICVYSGFLLAGVLLSGCSSVGTYDTTPSPVAEVDQGVLGDLNQYVWQLLGQRAAGNGEAEKVLIRLLNGKGLPEPMPVRDKKA</sequence>
<dbReference type="EMBL" id="UGWQ01000004">
    <property type="protein sequence ID" value="SUG27787.1"/>
    <property type="molecule type" value="Genomic_DNA"/>
</dbReference>
<organism evidence="2 3">
    <name type="scientific">Salmonella enterica</name>
    <name type="common">Salmonella choleraesuis</name>
    <dbReference type="NCBI Taxonomy" id="28901"/>
    <lineage>
        <taxon>Bacteria</taxon>
        <taxon>Pseudomonadati</taxon>
        <taxon>Pseudomonadota</taxon>
        <taxon>Gammaproteobacteria</taxon>
        <taxon>Enterobacterales</taxon>
        <taxon>Enterobacteriaceae</taxon>
        <taxon>Salmonella</taxon>
    </lineage>
</organism>
<gene>
    <name evidence="2" type="ORF">NCTC10718_05117</name>
</gene>
<accession>A0A379SEF8</accession>
<feature type="signal peptide" evidence="1">
    <location>
        <begin position="1"/>
        <end position="23"/>
    </location>
</feature>
<evidence type="ECO:0000313" key="3">
    <source>
        <dbReference type="Proteomes" id="UP000254332"/>
    </source>
</evidence>
<dbReference type="PROSITE" id="PS51257">
    <property type="entry name" value="PROKAR_LIPOPROTEIN"/>
    <property type="match status" value="1"/>
</dbReference>
<dbReference type="AlphaFoldDB" id="A0A379SEF8"/>